<dbReference type="NCBIfam" id="TIGR01726">
    <property type="entry name" value="HEQRo_perm_3TM"/>
    <property type="match status" value="1"/>
</dbReference>
<gene>
    <name evidence="11" type="ORF">CJ255_03230</name>
</gene>
<feature type="domain" description="ABC transmembrane type-1" evidence="10">
    <location>
        <begin position="88"/>
        <end position="385"/>
    </location>
</feature>
<comment type="caution">
    <text evidence="11">The sequence shown here is derived from an EMBL/GenBank/DDBJ whole genome shotgun (WGS) entry which is preliminary data.</text>
</comment>
<dbReference type="EMBL" id="NQWI01000008">
    <property type="protein sequence ID" value="PDW04540.1"/>
    <property type="molecule type" value="Genomic_DNA"/>
</dbReference>
<reference evidence="12" key="1">
    <citation type="submission" date="2017-08" db="EMBL/GenBank/DDBJ databases">
        <authorList>
            <person name="Grouzdev D.S."/>
            <person name="Gaisin V.A."/>
            <person name="Rysina M.S."/>
            <person name="Gorlenko V.M."/>
        </authorList>
    </citation>
    <scope>NUCLEOTIDE SEQUENCE [LARGE SCALE GENOMIC DNA]</scope>
    <source>
        <strain evidence="12">Kir15-3F</strain>
    </source>
</reference>
<dbReference type="GO" id="GO:0022857">
    <property type="term" value="F:transmembrane transporter activity"/>
    <property type="evidence" value="ECO:0007669"/>
    <property type="project" value="InterPro"/>
</dbReference>
<dbReference type="PROSITE" id="PS50928">
    <property type="entry name" value="ABC_TM1"/>
    <property type="match status" value="1"/>
</dbReference>
<evidence type="ECO:0000256" key="8">
    <source>
        <dbReference type="ARBA" id="ARBA00023136"/>
    </source>
</evidence>
<dbReference type="AlphaFoldDB" id="A0A2A6RNX5"/>
<feature type="transmembrane region" description="Helical" evidence="9">
    <location>
        <begin position="339"/>
        <end position="357"/>
    </location>
</feature>
<evidence type="ECO:0000313" key="12">
    <source>
        <dbReference type="Proteomes" id="UP000220527"/>
    </source>
</evidence>
<feature type="transmembrane region" description="Helical" evidence="9">
    <location>
        <begin position="181"/>
        <end position="201"/>
    </location>
</feature>
<feature type="transmembrane region" description="Helical" evidence="9">
    <location>
        <begin position="254"/>
        <end position="281"/>
    </location>
</feature>
<dbReference type="GO" id="GO:0006865">
    <property type="term" value="P:amino acid transport"/>
    <property type="evidence" value="ECO:0007669"/>
    <property type="project" value="UniProtKB-KW"/>
</dbReference>
<sequence length="397" mass="44183">MAISSASKTTIPFYRDTRILAIIAQVVFALVMMTLFWFLYTQMMRGLDRAGLLPSFNFITQPAGFPISEAAIPFDPSRTYGYAFLVGITNTLRVAFFGIILATLLGVFLGIARLSENWLLRNLATAYVEIVRNVPLLLQLFFWLTMSQSFPRVQDAVDVGGWFYLHNRGITMAWPEATASFTAWLMIWVVLGLLLGVAFYIQRQMEFKRRDRPGVALPWALLIAFGVALLGFFVQGILSQSFPLVLNVPELQRFGFTGGLTMTTNFAALLFGLVIYTAVFIGEIVRSGIQAINKGQREAARALGLTPGQTLRLVIFPQALRIMIPPLTSQYLNLTKNSSLAVAIGFPDLFAVAGTTLNQTGQAVPVIMMVMAAYLSISLLTSLFMNWYNKRIQLVER</sequence>
<evidence type="ECO:0000256" key="7">
    <source>
        <dbReference type="ARBA" id="ARBA00022989"/>
    </source>
</evidence>
<evidence type="ECO:0000259" key="10">
    <source>
        <dbReference type="PROSITE" id="PS50928"/>
    </source>
</evidence>
<dbReference type="InterPro" id="IPR010065">
    <property type="entry name" value="AA_ABC_transptr_permease_3TM"/>
</dbReference>
<evidence type="ECO:0000256" key="5">
    <source>
        <dbReference type="ARBA" id="ARBA00022692"/>
    </source>
</evidence>
<keyword evidence="4" id="KW-1003">Cell membrane</keyword>
<evidence type="ECO:0000256" key="3">
    <source>
        <dbReference type="ARBA" id="ARBA00022448"/>
    </source>
</evidence>
<keyword evidence="8 9" id="KW-0472">Membrane</keyword>
<evidence type="ECO:0000256" key="9">
    <source>
        <dbReference type="RuleBase" id="RU363032"/>
    </source>
</evidence>
<proteinExistence type="inferred from homology"/>
<evidence type="ECO:0000256" key="6">
    <source>
        <dbReference type="ARBA" id="ARBA00022970"/>
    </source>
</evidence>
<name>A0A2A6RNX5_9CHLR</name>
<dbReference type="RefSeq" id="WP_097642663.1">
    <property type="nucleotide sequence ID" value="NZ_NQWI01000008.1"/>
</dbReference>
<dbReference type="PANTHER" id="PTHR30614:SF37">
    <property type="entry name" value="AMINO-ACID ABC TRANSPORTER PERMEASE PROTEIN YHDX-RELATED"/>
    <property type="match status" value="1"/>
</dbReference>
<feature type="transmembrane region" description="Helical" evidence="9">
    <location>
        <begin position="94"/>
        <end position="112"/>
    </location>
</feature>
<dbReference type="CDD" id="cd06261">
    <property type="entry name" value="TM_PBP2"/>
    <property type="match status" value="1"/>
</dbReference>
<keyword evidence="12" id="KW-1185">Reference proteome</keyword>
<dbReference type="OrthoDB" id="9805999at2"/>
<dbReference type="InterPro" id="IPR035906">
    <property type="entry name" value="MetI-like_sf"/>
</dbReference>
<dbReference type="InterPro" id="IPR000515">
    <property type="entry name" value="MetI-like"/>
</dbReference>
<feature type="transmembrane region" description="Helical" evidence="9">
    <location>
        <begin position="363"/>
        <end position="388"/>
    </location>
</feature>
<dbReference type="InterPro" id="IPR043429">
    <property type="entry name" value="ArtM/GltK/GlnP/TcyL/YhdX-like"/>
</dbReference>
<protein>
    <submittedName>
        <fullName evidence="11">Polar amino acid ABC transporter permease</fullName>
    </submittedName>
</protein>
<dbReference type="Pfam" id="PF00528">
    <property type="entry name" value="BPD_transp_1"/>
    <property type="match status" value="1"/>
</dbReference>
<dbReference type="SUPFAM" id="SSF161098">
    <property type="entry name" value="MetI-like"/>
    <property type="match status" value="2"/>
</dbReference>
<dbReference type="Gene3D" id="1.10.3720.10">
    <property type="entry name" value="MetI-like"/>
    <property type="match status" value="1"/>
</dbReference>
<dbReference type="Proteomes" id="UP000220527">
    <property type="component" value="Unassembled WGS sequence"/>
</dbReference>
<feature type="transmembrane region" description="Helical" evidence="9">
    <location>
        <begin position="20"/>
        <end position="40"/>
    </location>
</feature>
<keyword evidence="7 9" id="KW-1133">Transmembrane helix</keyword>
<evidence type="ECO:0000313" key="11">
    <source>
        <dbReference type="EMBL" id="PDW04540.1"/>
    </source>
</evidence>
<organism evidence="11 12">
    <name type="scientific">Candidatus Viridilinea mediisalina</name>
    <dbReference type="NCBI Taxonomy" id="2024553"/>
    <lineage>
        <taxon>Bacteria</taxon>
        <taxon>Bacillati</taxon>
        <taxon>Chloroflexota</taxon>
        <taxon>Chloroflexia</taxon>
        <taxon>Chloroflexales</taxon>
        <taxon>Chloroflexineae</taxon>
        <taxon>Oscillochloridaceae</taxon>
        <taxon>Candidatus Viridilinea</taxon>
    </lineage>
</organism>
<comment type="similarity">
    <text evidence="2">Belongs to the binding-protein-dependent transport system permease family. HisMQ subfamily.</text>
</comment>
<dbReference type="PANTHER" id="PTHR30614">
    <property type="entry name" value="MEMBRANE COMPONENT OF AMINO ACID ABC TRANSPORTER"/>
    <property type="match status" value="1"/>
</dbReference>
<evidence type="ECO:0000256" key="1">
    <source>
        <dbReference type="ARBA" id="ARBA00004651"/>
    </source>
</evidence>
<keyword evidence="3 9" id="KW-0813">Transport</keyword>
<dbReference type="GO" id="GO:0043190">
    <property type="term" value="C:ATP-binding cassette (ABC) transporter complex"/>
    <property type="evidence" value="ECO:0007669"/>
    <property type="project" value="InterPro"/>
</dbReference>
<keyword evidence="6" id="KW-0029">Amino-acid transport</keyword>
<feature type="transmembrane region" description="Helical" evidence="9">
    <location>
        <begin position="124"/>
        <end position="144"/>
    </location>
</feature>
<accession>A0A2A6RNX5</accession>
<evidence type="ECO:0000256" key="2">
    <source>
        <dbReference type="ARBA" id="ARBA00010072"/>
    </source>
</evidence>
<keyword evidence="5 9" id="KW-0812">Transmembrane</keyword>
<evidence type="ECO:0000256" key="4">
    <source>
        <dbReference type="ARBA" id="ARBA00022475"/>
    </source>
</evidence>
<comment type="subcellular location">
    <subcellularLocation>
        <location evidence="1 9">Cell membrane</location>
        <topology evidence="1 9">Multi-pass membrane protein</topology>
    </subcellularLocation>
</comment>
<feature type="transmembrane region" description="Helical" evidence="9">
    <location>
        <begin position="213"/>
        <end position="234"/>
    </location>
</feature>